<dbReference type="GeneID" id="37267316"/>
<dbReference type="Gene3D" id="3.20.20.80">
    <property type="entry name" value="Glycosidases"/>
    <property type="match status" value="1"/>
</dbReference>
<evidence type="ECO:0000313" key="1">
    <source>
        <dbReference type="EMBL" id="PWN98352.1"/>
    </source>
</evidence>
<dbReference type="Proteomes" id="UP000245946">
    <property type="component" value="Unassembled WGS sequence"/>
</dbReference>
<dbReference type="InterPro" id="IPR017853">
    <property type="entry name" value="GH"/>
</dbReference>
<protein>
    <recommendedName>
        <fullName evidence="3">Glycoside hydrolase</fullName>
    </recommendedName>
</protein>
<keyword evidence="2" id="KW-1185">Reference proteome</keyword>
<dbReference type="EMBL" id="KZ819292">
    <property type="protein sequence ID" value="PWN98352.1"/>
    <property type="molecule type" value="Genomic_DNA"/>
</dbReference>
<evidence type="ECO:0000313" key="2">
    <source>
        <dbReference type="Proteomes" id="UP000245946"/>
    </source>
</evidence>
<dbReference type="GO" id="GO:0016985">
    <property type="term" value="F:mannan endo-1,4-beta-mannosidase activity"/>
    <property type="evidence" value="ECO:0007669"/>
    <property type="project" value="InterPro"/>
</dbReference>
<dbReference type="AlphaFoldDB" id="A0A316ZBP9"/>
<dbReference type="InterPro" id="IPR000805">
    <property type="entry name" value="Glyco_hydro_26"/>
</dbReference>
<dbReference type="PANTHER" id="PTHR40079">
    <property type="entry name" value="MANNAN ENDO-1,4-BETA-MANNOSIDASE E-RELATED"/>
    <property type="match status" value="1"/>
</dbReference>
<dbReference type="SUPFAM" id="SSF51445">
    <property type="entry name" value="(Trans)glycosidases"/>
    <property type="match status" value="1"/>
</dbReference>
<dbReference type="RefSeq" id="XP_025598631.1">
    <property type="nucleotide sequence ID" value="XM_025739770.1"/>
</dbReference>
<proteinExistence type="predicted"/>
<name>A0A316ZBP9_9BASI</name>
<accession>A0A316ZBP9</accession>
<reference evidence="1 2" key="1">
    <citation type="journal article" date="2018" name="Mol. Biol. Evol.">
        <title>Broad Genomic Sampling Reveals a Smut Pathogenic Ancestry of the Fungal Clade Ustilaginomycotina.</title>
        <authorList>
            <person name="Kijpornyongpan T."/>
            <person name="Mondo S.J."/>
            <person name="Barry K."/>
            <person name="Sandor L."/>
            <person name="Lee J."/>
            <person name="Lipzen A."/>
            <person name="Pangilinan J."/>
            <person name="LaButti K."/>
            <person name="Hainaut M."/>
            <person name="Henrissat B."/>
            <person name="Grigoriev I.V."/>
            <person name="Spatafora J.W."/>
            <person name="Aime M.C."/>
        </authorList>
    </citation>
    <scope>NUCLEOTIDE SEQUENCE [LARGE SCALE GENOMIC DNA]</scope>
    <source>
        <strain evidence="1 2">MCA 4186</strain>
    </source>
</reference>
<evidence type="ECO:0008006" key="3">
    <source>
        <dbReference type="Google" id="ProtNLM"/>
    </source>
</evidence>
<sequence length="203" mass="23037">MIYGSGSSAMQDFKTAFGQVAQACADIAPDVRLVYSPNYDPDDAVYDAWAPSPEQYQFVAADYYPDVANQATAADYIKKLQAFHDRYTQNSTTKMIIAETSLKLNVTSQTRIDWLRQLASSSVREAMPNLVSLSWYNVDVESEYDYRIVDPPNDDYNEPFKRFIERLTARQSNGACRSAVPSLRYAGSAVRRQVLKYTRRYAS</sequence>
<dbReference type="PANTHER" id="PTHR40079:SF6">
    <property type="entry name" value="GH26 DOMAIN-CONTAINING PROTEIN"/>
    <property type="match status" value="1"/>
</dbReference>
<dbReference type="GO" id="GO:0006080">
    <property type="term" value="P:substituted mannan metabolic process"/>
    <property type="evidence" value="ECO:0007669"/>
    <property type="project" value="InterPro"/>
</dbReference>
<organism evidence="1 2">
    <name type="scientific">Tilletiopsis washingtonensis</name>
    <dbReference type="NCBI Taxonomy" id="58919"/>
    <lineage>
        <taxon>Eukaryota</taxon>
        <taxon>Fungi</taxon>
        <taxon>Dikarya</taxon>
        <taxon>Basidiomycota</taxon>
        <taxon>Ustilaginomycotina</taxon>
        <taxon>Exobasidiomycetes</taxon>
        <taxon>Entylomatales</taxon>
        <taxon>Entylomatales incertae sedis</taxon>
        <taxon>Tilletiopsis</taxon>
    </lineage>
</organism>
<dbReference type="OrthoDB" id="428177at2759"/>
<gene>
    <name evidence="1" type="ORF">FA09DRAFT_26773</name>
</gene>